<feature type="transmembrane region" description="Helical" evidence="2">
    <location>
        <begin position="350"/>
        <end position="369"/>
    </location>
</feature>
<dbReference type="EMBL" id="JAKVQD010000002">
    <property type="protein sequence ID" value="MCH4552435.1"/>
    <property type="molecule type" value="Genomic_DNA"/>
</dbReference>
<dbReference type="SUPFAM" id="SSF46894">
    <property type="entry name" value="C-terminal effector domain of the bipartite response regulators"/>
    <property type="match status" value="1"/>
</dbReference>
<dbReference type="SUPFAM" id="SSF48452">
    <property type="entry name" value="TPR-like"/>
    <property type="match status" value="1"/>
</dbReference>
<accession>A0ABS9RHM6</accession>
<sequence length="545" mass="63401">MVSFTSIVSGQRSVDRRIKYFDSLSYANNRAKNFDLYFQHFIKSESLIHEASDTFLKTVHYYQHSTRFYNLGLYKESIQLAKKGIALDNDFNNLKTPNFTLLTYTNIAKSQSALKQYHEAKNTYITIYNLSKKVNLRRVAAAANNLGLFYLNYDKNQDSALFYFKQAKQIMISGTYPDQDLTGFINDNIADILIKQHAIKETLPLYKENFHRHFSPHRIEDRIKSAYFMAGIKLANSYTALNNTRQAMALLDSVKTILDTTKTFQGKNVIHLDLLKSYQGIALKQNNYKKVHTLTLNIDSLNTAIVNEEENALRTGYHIMGSEASKKYARLLNSEKRRAESIKQKSKTRFWIVTTIFLLGLGGIFILYYREKLRLATSRKHKKLAEQKAASINLKNKLLSKDVEQQKKDITNLVLSNEQHNQWLDDLQDMLQNYQNNTNFNREQFLEELTKMIDNKKRTYGLNDQLQQKITEINTEFYSNLESKHPDLTSYELNLCTLMRINLSSKDIATVLNITPSSVNTSRYRLRKKLNLEKDNELKSYLKAF</sequence>
<keyword evidence="5" id="KW-1185">Reference proteome</keyword>
<organism evidence="4 5">
    <name type="scientific">Aestuariibaculum lutulentum</name>
    <dbReference type="NCBI Taxonomy" id="2920935"/>
    <lineage>
        <taxon>Bacteria</taxon>
        <taxon>Pseudomonadati</taxon>
        <taxon>Bacteroidota</taxon>
        <taxon>Flavobacteriia</taxon>
        <taxon>Flavobacteriales</taxon>
        <taxon>Flavobacteriaceae</taxon>
    </lineage>
</organism>
<dbReference type="SMART" id="SM00421">
    <property type="entry name" value="HTH_LUXR"/>
    <property type="match status" value="1"/>
</dbReference>
<dbReference type="Gene3D" id="1.10.10.10">
    <property type="entry name" value="Winged helix-like DNA-binding domain superfamily/Winged helix DNA-binding domain"/>
    <property type="match status" value="1"/>
</dbReference>
<evidence type="ECO:0000313" key="4">
    <source>
        <dbReference type="EMBL" id="MCH4552435.1"/>
    </source>
</evidence>
<dbReference type="RefSeq" id="WP_240572774.1">
    <property type="nucleotide sequence ID" value="NZ_CP136709.1"/>
</dbReference>
<dbReference type="InterPro" id="IPR036388">
    <property type="entry name" value="WH-like_DNA-bd_sf"/>
</dbReference>
<evidence type="ECO:0000256" key="2">
    <source>
        <dbReference type="SAM" id="Phobius"/>
    </source>
</evidence>
<dbReference type="Proteomes" id="UP001156141">
    <property type="component" value="Unassembled WGS sequence"/>
</dbReference>
<gene>
    <name evidence="4" type="ORF">MKW35_07380</name>
</gene>
<keyword evidence="2" id="KW-0472">Membrane</keyword>
<dbReference type="InterPro" id="IPR011990">
    <property type="entry name" value="TPR-like_helical_dom_sf"/>
</dbReference>
<keyword evidence="2" id="KW-0812">Transmembrane</keyword>
<keyword evidence="1" id="KW-0175">Coiled coil</keyword>
<dbReference type="Pfam" id="PF00196">
    <property type="entry name" value="GerE"/>
    <property type="match status" value="1"/>
</dbReference>
<feature type="domain" description="HTH luxR-type" evidence="3">
    <location>
        <begin position="485"/>
        <end position="542"/>
    </location>
</feature>
<evidence type="ECO:0000313" key="5">
    <source>
        <dbReference type="Proteomes" id="UP001156141"/>
    </source>
</evidence>
<comment type="caution">
    <text evidence="4">The sequence shown here is derived from an EMBL/GenBank/DDBJ whole genome shotgun (WGS) entry which is preliminary data.</text>
</comment>
<protein>
    <submittedName>
        <fullName evidence="4">LuxR C-terminal-related transcriptional regulator</fullName>
    </submittedName>
</protein>
<feature type="coiled-coil region" evidence="1">
    <location>
        <begin position="417"/>
        <end position="444"/>
    </location>
</feature>
<evidence type="ECO:0000259" key="3">
    <source>
        <dbReference type="SMART" id="SM00421"/>
    </source>
</evidence>
<dbReference type="InterPro" id="IPR016032">
    <property type="entry name" value="Sig_transdc_resp-reg_C-effctor"/>
</dbReference>
<dbReference type="Gene3D" id="1.25.40.10">
    <property type="entry name" value="Tetratricopeptide repeat domain"/>
    <property type="match status" value="1"/>
</dbReference>
<evidence type="ECO:0000256" key="1">
    <source>
        <dbReference type="SAM" id="Coils"/>
    </source>
</evidence>
<reference evidence="4" key="1">
    <citation type="submission" date="2022-02" db="EMBL/GenBank/DDBJ databases">
        <title>Aestuariibaculum sp., a marine bacterium isolated from sediment in Guangxi.</title>
        <authorList>
            <person name="Ying J."/>
        </authorList>
    </citation>
    <scope>NUCLEOTIDE SEQUENCE</scope>
    <source>
        <strain evidence="4">L182</strain>
    </source>
</reference>
<keyword evidence="2" id="KW-1133">Transmembrane helix</keyword>
<proteinExistence type="predicted"/>
<dbReference type="InterPro" id="IPR000792">
    <property type="entry name" value="Tscrpt_reg_LuxR_C"/>
</dbReference>
<name>A0ABS9RHM6_9FLAO</name>